<reference evidence="3 4" key="1">
    <citation type="submission" date="2015-12" db="EMBL/GenBank/DDBJ databases">
        <title>Draft genome sequence of Moniliophthora roreri, the causal agent of frosty pod rot of cacao.</title>
        <authorList>
            <person name="Aime M.C."/>
            <person name="Diaz-Valderrama J.R."/>
            <person name="Kijpornyongpan T."/>
            <person name="Phillips-Mora W."/>
        </authorList>
    </citation>
    <scope>NUCLEOTIDE SEQUENCE [LARGE SCALE GENOMIC DNA]</scope>
    <source>
        <strain evidence="3 4">MCA 2952</strain>
    </source>
</reference>
<feature type="coiled-coil region" evidence="1">
    <location>
        <begin position="295"/>
        <end position="416"/>
    </location>
</feature>
<feature type="domain" description="G" evidence="2">
    <location>
        <begin position="80"/>
        <end position="145"/>
    </location>
</feature>
<evidence type="ECO:0000313" key="3">
    <source>
        <dbReference type="EMBL" id="KTB35511.1"/>
    </source>
</evidence>
<dbReference type="InterPro" id="IPR027417">
    <property type="entry name" value="P-loop_NTPase"/>
</dbReference>
<sequence>MSDSKVPHACYFNSNLPHFTSTANPPRAMTYLNTAVSSGSSKTISLRDIPERKAVVINSAKCRAAGSSEHVLEDERQVSIAVMGATGSGKTTFINKASGGNLTVGMGLESCTGTVELAPTFELDGYQVTLIDTPGFDDTSRSDMDILETITSFLAKQYIHGKKLAGILYFHRISDTRMGGISRRNFRVFRELCGEETLRNMIIVTNMWGSVAQDVAESREVELINNEAFFKSALDKGAQIVRHDNTPEMAREILRHLVEKKSIPLRIQIEMVEQGKDVSQTASAEELDQIMNAEIKKHREAVRTLQENMKDTLRAQDEECRRRLEEESGNIQAEIDNILTEGQRLASQLSVEKELLEKQMEENRRAVIAQAESQHREMDALHRRLQQEAHIQAAQAQELQRQLDEARTRCQTMQSGGGGCLIM</sequence>
<dbReference type="Gene3D" id="3.40.50.300">
    <property type="entry name" value="P-loop containing nucleotide triphosphate hydrolases"/>
    <property type="match status" value="1"/>
</dbReference>
<proteinExistence type="predicted"/>
<dbReference type="AlphaFoldDB" id="A0A0W0FGP6"/>
<dbReference type="SUPFAM" id="SSF52540">
    <property type="entry name" value="P-loop containing nucleoside triphosphate hydrolases"/>
    <property type="match status" value="1"/>
</dbReference>
<dbReference type="GO" id="GO:0005525">
    <property type="term" value="F:GTP binding"/>
    <property type="evidence" value="ECO:0007669"/>
    <property type="project" value="InterPro"/>
</dbReference>
<dbReference type="eggNOG" id="ENOG502S03K">
    <property type="taxonomic scope" value="Eukaryota"/>
</dbReference>
<evidence type="ECO:0000256" key="1">
    <source>
        <dbReference type="SAM" id="Coils"/>
    </source>
</evidence>
<dbReference type="CDD" id="cd00882">
    <property type="entry name" value="Ras_like_GTPase"/>
    <property type="match status" value="1"/>
</dbReference>
<dbReference type="EMBL" id="LATX01001988">
    <property type="protein sequence ID" value="KTB35511.1"/>
    <property type="molecule type" value="Genomic_DNA"/>
</dbReference>
<evidence type="ECO:0000259" key="2">
    <source>
        <dbReference type="Pfam" id="PF01926"/>
    </source>
</evidence>
<accession>A0A0W0FGP6</accession>
<gene>
    <name evidence="3" type="ORF">WG66_11908</name>
</gene>
<dbReference type="Pfam" id="PF01926">
    <property type="entry name" value="MMR_HSR1"/>
    <property type="match status" value="1"/>
</dbReference>
<name>A0A0W0FGP6_MONRR</name>
<evidence type="ECO:0000313" key="4">
    <source>
        <dbReference type="Proteomes" id="UP000054988"/>
    </source>
</evidence>
<protein>
    <recommendedName>
        <fullName evidence="2">G domain-containing protein</fullName>
    </recommendedName>
</protein>
<keyword evidence="1" id="KW-0175">Coiled coil</keyword>
<dbReference type="InterPro" id="IPR006073">
    <property type="entry name" value="GTP-bd"/>
</dbReference>
<organism evidence="3 4">
    <name type="scientific">Moniliophthora roreri</name>
    <name type="common">Frosty pod rot fungus</name>
    <name type="synonym">Monilia roreri</name>
    <dbReference type="NCBI Taxonomy" id="221103"/>
    <lineage>
        <taxon>Eukaryota</taxon>
        <taxon>Fungi</taxon>
        <taxon>Dikarya</taxon>
        <taxon>Basidiomycota</taxon>
        <taxon>Agaricomycotina</taxon>
        <taxon>Agaricomycetes</taxon>
        <taxon>Agaricomycetidae</taxon>
        <taxon>Agaricales</taxon>
        <taxon>Marasmiineae</taxon>
        <taxon>Marasmiaceae</taxon>
        <taxon>Moniliophthora</taxon>
    </lineage>
</organism>
<dbReference type="Proteomes" id="UP000054988">
    <property type="component" value="Unassembled WGS sequence"/>
</dbReference>
<comment type="caution">
    <text evidence="3">The sequence shown here is derived from an EMBL/GenBank/DDBJ whole genome shotgun (WGS) entry which is preliminary data.</text>
</comment>